<keyword evidence="2" id="KW-0460">Magnesium</keyword>
<dbReference type="Gene3D" id="3.40.50.10680">
    <property type="entry name" value="CofD-like domains"/>
    <property type="match status" value="1"/>
</dbReference>
<dbReference type="Gene3D" id="1.10.8.240">
    <property type="entry name" value="CofD-like domain"/>
    <property type="match status" value="1"/>
</dbReference>
<dbReference type="HAMAP" id="MF_01257">
    <property type="entry name" value="CofD"/>
    <property type="match status" value="1"/>
</dbReference>
<dbReference type="RefSeq" id="WP_090611449.1">
    <property type="nucleotide sequence ID" value="NZ_CP067126.1"/>
</dbReference>
<dbReference type="Pfam" id="PF01933">
    <property type="entry name" value="CofD"/>
    <property type="match status" value="1"/>
</dbReference>
<dbReference type="Proteomes" id="UP000199054">
    <property type="component" value="Unassembled WGS sequence"/>
</dbReference>
<dbReference type="GO" id="GO:0043743">
    <property type="term" value="F:LPPG:FO 2-phospho-L-lactate transferase activity"/>
    <property type="evidence" value="ECO:0007669"/>
    <property type="project" value="InterPro"/>
</dbReference>
<proteinExistence type="inferred from homology"/>
<evidence type="ECO:0000313" key="4">
    <source>
        <dbReference type="Proteomes" id="UP000199054"/>
    </source>
</evidence>
<sequence>MTRVTLLAGGVGGAKMAEGLAALPDVTLTVIGNIADDDEFHGLWVSPDIDTLTYSLAGLIDRSQGWGVADEGHRALEVLFRLGQDCWMSLGDRDFGLHIWRTMRRGRGDRPSLIAQDAARALGVGPRIVLPTDDRVQTRVRADAGWLSFQEYFVREKCAPEIRELRFDGIDSARPTPEALAAITGADLLVLAPSNPLVSIAPILGINGITEAFRAAKAPKLAVSPFIAGKVVKGPADRMMAALGMRADALGVAERYAGLIDLLVIDAQDADLRDPITALGMRAECRPILMRDQADKQRLAGELLELAQVTA</sequence>
<dbReference type="AlphaFoldDB" id="A0A1H8HJC8"/>
<gene>
    <name evidence="3" type="ORF">SAMN04489859_1009109</name>
</gene>
<dbReference type="InterPro" id="IPR038136">
    <property type="entry name" value="CofD-like_dom_sf"/>
</dbReference>
<keyword evidence="1 3" id="KW-0808">Transferase</keyword>
<dbReference type="GO" id="GO:0000287">
    <property type="term" value="F:magnesium ion binding"/>
    <property type="evidence" value="ECO:0007669"/>
    <property type="project" value="InterPro"/>
</dbReference>
<dbReference type="STRING" id="34002.SAMN04489859_1009109"/>
<dbReference type="PANTHER" id="PTHR43007:SF1">
    <property type="entry name" value="2-PHOSPHO-L-LACTATE TRANSFERASE"/>
    <property type="match status" value="1"/>
</dbReference>
<dbReference type="InterPro" id="IPR010115">
    <property type="entry name" value="FbiA/CofD"/>
</dbReference>
<evidence type="ECO:0000256" key="2">
    <source>
        <dbReference type="ARBA" id="ARBA00022842"/>
    </source>
</evidence>
<evidence type="ECO:0000256" key="1">
    <source>
        <dbReference type="ARBA" id="ARBA00022679"/>
    </source>
</evidence>
<accession>A0A1H8HJC8</accession>
<protein>
    <submittedName>
        <fullName evidence="3">LPPG:FO 2-phospho-L-lactate transferase</fullName>
    </submittedName>
</protein>
<dbReference type="CDD" id="cd07186">
    <property type="entry name" value="CofD_like"/>
    <property type="match status" value="1"/>
</dbReference>
<dbReference type="EMBL" id="FODE01000009">
    <property type="protein sequence ID" value="SEN56165.1"/>
    <property type="molecule type" value="Genomic_DNA"/>
</dbReference>
<dbReference type="OrthoDB" id="7466225at2"/>
<organism evidence="3 4">
    <name type="scientific">Paracoccus alcaliphilus</name>
    <dbReference type="NCBI Taxonomy" id="34002"/>
    <lineage>
        <taxon>Bacteria</taxon>
        <taxon>Pseudomonadati</taxon>
        <taxon>Pseudomonadota</taxon>
        <taxon>Alphaproteobacteria</taxon>
        <taxon>Rhodobacterales</taxon>
        <taxon>Paracoccaceae</taxon>
        <taxon>Paracoccus</taxon>
    </lineage>
</organism>
<dbReference type="PANTHER" id="PTHR43007">
    <property type="entry name" value="2-PHOSPHO-L-LACTATE TRANSFERASE"/>
    <property type="match status" value="1"/>
</dbReference>
<dbReference type="InterPro" id="IPR002882">
    <property type="entry name" value="CofD"/>
</dbReference>
<evidence type="ECO:0000313" key="3">
    <source>
        <dbReference type="EMBL" id="SEN56165.1"/>
    </source>
</evidence>
<name>A0A1H8HJC8_9RHOB</name>
<dbReference type="SUPFAM" id="SSF142338">
    <property type="entry name" value="CofD-like"/>
    <property type="match status" value="1"/>
</dbReference>
<reference evidence="3 4" key="1">
    <citation type="submission" date="2016-10" db="EMBL/GenBank/DDBJ databases">
        <authorList>
            <person name="de Groot N.N."/>
        </authorList>
    </citation>
    <scope>NUCLEOTIDE SEQUENCE [LARGE SCALE GENOMIC DNA]</scope>
    <source>
        <strain evidence="3 4">DSM 8512</strain>
    </source>
</reference>
<keyword evidence="4" id="KW-1185">Reference proteome</keyword>